<comment type="similarity">
    <text evidence="2">Belongs to the polycystin family.</text>
</comment>
<feature type="transmembrane region" description="Helical" evidence="12">
    <location>
        <begin position="1891"/>
        <end position="1910"/>
    </location>
</feature>
<keyword evidence="4 11" id="KW-0245">EGF-like domain</keyword>
<dbReference type="FunFam" id="2.60.120.260:FF:000016">
    <property type="entry name" value="Contactin-associated protein-like 4 isoform 1"/>
    <property type="match status" value="2"/>
</dbReference>
<feature type="domain" description="EGF-like" evidence="14">
    <location>
        <begin position="523"/>
        <end position="563"/>
    </location>
</feature>
<dbReference type="EMBL" id="LSMT01000315">
    <property type="protein sequence ID" value="PFX20490.1"/>
    <property type="molecule type" value="Genomic_DNA"/>
</dbReference>
<feature type="domain" description="PLAT" evidence="15">
    <location>
        <begin position="1585"/>
        <end position="1704"/>
    </location>
</feature>
<evidence type="ECO:0000256" key="3">
    <source>
        <dbReference type="ARBA" id="ARBA00022475"/>
    </source>
</evidence>
<dbReference type="SUPFAM" id="SSF49723">
    <property type="entry name" value="Lipase/lipooxygenase domain (PLAT/LH2 domain)"/>
    <property type="match status" value="1"/>
</dbReference>
<dbReference type="SMART" id="SM00179">
    <property type="entry name" value="EGF_CA"/>
    <property type="match status" value="2"/>
</dbReference>
<dbReference type="Gene3D" id="2.60.220.50">
    <property type="match status" value="1"/>
</dbReference>
<keyword evidence="19" id="KW-1185">Reference proteome</keyword>
<dbReference type="InterPro" id="IPR000742">
    <property type="entry name" value="EGF"/>
</dbReference>
<dbReference type="FunFam" id="2.10.25.10:FF:000038">
    <property type="entry name" value="Fibrillin 2"/>
    <property type="match status" value="1"/>
</dbReference>
<evidence type="ECO:0000256" key="7">
    <source>
        <dbReference type="ARBA" id="ARBA00022737"/>
    </source>
</evidence>
<comment type="caution">
    <text evidence="18">The sequence shown here is derived from an EMBL/GenBank/DDBJ whole genome shotgun (WGS) entry which is preliminary data.</text>
</comment>
<evidence type="ECO:0000259" key="13">
    <source>
        <dbReference type="PROSITE" id="PS50022"/>
    </source>
</evidence>
<evidence type="ECO:0000256" key="12">
    <source>
        <dbReference type="SAM" id="Phobius"/>
    </source>
</evidence>
<dbReference type="Gene3D" id="2.60.60.20">
    <property type="entry name" value="PLAT/LH2 domain"/>
    <property type="match status" value="1"/>
</dbReference>
<dbReference type="Pfam" id="PF08016">
    <property type="entry name" value="PKD_channel"/>
    <property type="match status" value="1"/>
</dbReference>
<dbReference type="Gene3D" id="1.10.287.70">
    <property type="match status" value="1"/>
</dbReference>
<feature type="domain" description="GAIN-B" evidence="16">
    <location>
        <begin position="1370"/>
        <end position="1523"/>
    </location>
</feature>
<evidence type="ECO:0000259" key="15">
    <source>
        <dbReference type="PROSITE" id="PS50095"/>
    </source>
</evidence>
<dbReference type="InterPro" id="IPR013122">
    <property type="entry name" value="PKD1_2_channel"/>
</dbReference>
<dbReference type="InterPro" id="IPR001881">
    <property type="entry name" value="EGF-like_Ca-bd_dom"/>
</dbReference>
<feature type="transmembrane region" description="Helical" evidence="12">
    <location>
        <begin position="1540"/>
        <end position="1560"/>
    </location>
</feature>
<feature type="domain" description="EGF-like" evidence="14">
    <location>
        <begin position="484"/>
        <end position="522"/>
    </location>
</feature>
<dbReference type="PROSITE" id="PS01186">
    <property type="entry name" value="EGF_2"/>
    <property type="match status" value="1"/>
</dbReference>
<dbReference type="PROSITE" id="PS01187">
    <property type="entry name" value="EGF_CA"/>
    <property type="match status" value="1"/>
</dbReference>
<dbReference type="OrthoDB" id="5985969at2759"/>
<dbReference type="GO" id="GO:0005886">
    <property type="term" value="C:plasma membrane"/>
    <property type="evidence" value="ECO:0007669"/>
    <property type="project" value="UniProtKB-SubCell"/>
</dbReference>
<dbReference type="InterPro" id="IPR049883">
    <property type="entry name" value="NOTCH1_EGF-like"/>
</dbReference>
<feature type="transmembrane region" description="Helical" evidence="12">
    <location>
        <begin position="1749"/>
        <end position="1767"/>
    </location>
</feature>
<evidence type="ECO:0000256" key="9">
    <source>
        <dbReference type="ARBA" id="ARBA00023136"/>
    </source>
</evidence>
<name>A0A2B4RVB0_STYPI</name>
<feature type="transmembrane region" description="Helical" evidence="12">
    <location>
        <begin position="1787"/>
        <end position="1808"/>
    </location>
</feature>
<dbReference type="InterPro" id="IPR046791">
    <property type="entry name" value="Polycystin_dom"/>
</dbReference>
<dbReference type="InterPro" id="IPR001024">
    <property type="entry name" value="PLAT/LH2_dom"/>
</dbReference>
<sequence>MKVIPHSISDAQAGYIEETLDNCYSNVVRVSDPNIILDSFMTAKSHYNSSSYRPAYGRLNDTRGTGWCAGKDEKDQWLQVDLGKVIEVCAVATQGDVNGNEWVIDFKLAHSKSYEDGWPTYRDANGSEVTFHREGGSHTICQHPLEVPVYARYIRFLPVTWKRNICLRVEVYGTTECAEAQGIESGDISDNQMSASSQWNNKEAAHYGRLHLKGTQNYAGGWVARTNDENQWLQIDLINRYIKTTRIATQGRNNYHVQYVTHYNLTYSNDGIKFQFYKERGQKEPKNFVGNTDRDTIVYHDLFPPIRARFIRFRPTGWYRWITMRVELYGCLECQDALGMENGAISDGQISASSQLSADYASTRGRLILSEGAWLPLEDNVDQWLQIDLRNNDTIVKRIATQGMSASSKWVTSYNLQHGDEETTLQYYMDQGKTIKKAFAGNYDQKTIVYHDLSPFIVGRYIRFRPVNWHEGIAMRVELFGCSDINECKDGLDDCAPKAMCSDGSFTCQCSPGYSWDGRFCVEIDECATSAHNCHGVAHCFNNPGSFSCECRKSYIGDGISCEPDGDFSVTIRNISKNKYHATPIQRSVQSVQQAVIQGLNKDLTVLQSTFEWSLISEKELDASESASGTIVSQGTTEWTIKRRSLSAGIYQVIFKATITVEYPESPRTLNAFDYGFIEVIAAPVRAIIDGGSSVRWGSKTIVTVDGSLSYDVDIGPGMHTGLNFTWSCRKDSSVNNTCFGSFLGMPNFSSTVIRVDPSKLEVEKTYFLQLTVSKDVRSSFTETSFLIAAKEVPQVALRCLIDCGERVSASNKLRVTSACSNARCNGSTYEWHLSKFSESGNWVNVPILPNMTSTAAHATNVIIKKNSLQSNCKYNLTLFVTSSEGAYGFSSIIFETAGEPHSGYCTSSTSEGVSLETEFVFKCFDWRDTSLPLNYELSLGENPISYGISPTSVSTVLPAGFPDENFQLRITIVIRNAVGVSVVQKLLIKVRPSSSLDPCLSSPEEVTIKLKSFVVGEGSKLSEFLDRGELSQAVQLGISVLKSANERTECGKALEPKDKALIIDTLINKFTAITPDNLEMSRLVMSVVSLAMGTKAELKCDSCSDGDSDSNTDSAELTMQLIDNTANIMISTLNDPEEPFTPVLEQTATSVTGCLTNVLKSGVGSSQGDTDSIASPRSPEIVKEAFEKLSNMCDALFGRLVPSEDLVLQTPKLVIFVKKVTANDAKGLSMGDGPSKFKLPSNLGNFGSVDINAKMQAIDFNPFTWSNSSKKIKSKVISLELKGNSEEKINISNLDNDIEIVIPISNPPQNSRNGTEHYFLKPNRMSVRSYYAELANVPVSLNMEVAKAGIQIKLFIKFGGRPTVEDFDHNVTLVSNFTCDNQTDVNSTCFIRGGSVTVMPSKPASLYVGLLFKPSESESQHSRQRRSCFGQRRERRSCVGVKDPPPKGVLKVAVPKYDPNTDINYTLTITQSSCLHWSEETEEWTTEGCKVSPDSNTTHLVCLCNHLTSFGGSFIQAPNPIDFDKVFNEFLNLAESGNISVLVTISCCFLSYFVVLVFARRADKGDEDKICPPKVIPLVDEGAYCYDMVVSTGIWKQSATKAKISISIKSEIYEHSQIVLREKGETSELFGRGSINVFVLVMAKSFGTLKEITLEHDNSGENPSWFVETVTIKDRQTEEMWVFPLNRWLALEKDDGQIEVTVDSRTHAAFSAHVRSRFARQIADSHLWMSVLGKACSSTFTRVQRASCCLSFLFSAMIANAMFYNIDSESDGAIQVGPFKFSWRQIVIGVQSSIIIAPINIIIAFLFKSSRPKEERRESCKATDEAQRLLDEITDAGCMLPHFFVYIGWFFCFCTTMLAATFTLFYSLMWGKETSEQWLASTLISSGQDIFVVQPTKVMIAVIVVSFLLTKKNKGKCEKGEEKEKEIGIDSSAIEIDILSDDPKQYFKRYQREKMRERSQREAALTRMTRDIILHLIFMFLLAIVSYGNNNGNRFLMTAEIGNRFTKFNLAWYNGDEEKNNVFIENKMSILVGMPWLRQLRIKKNNEDTTLLSLPGWIPLPLNASWPNALQSCPNPWRYQSAAELRINPIQATYNSYEGGGYAAVMGYDESTAKGVLDETIGQGWFDRQTRAVILEFAVFNVNTNLISIATYFYEAIATGAAYTSRRIETLELYSTESGALVFFLICQFLFMAMVFFYFIVMLVHLYQQRLGFFKSVWNMVDFFMITFSVASVAFYMIRAKSVLNTIKAIQANPYEIAHFHTALDWLNLENASIAVAVFMVTIKLLNLIRFNPHVIYLFSSFRQSIGYQLSYVFFFLIVFYAFVVTGMQFFGCVVLEYSSYLNAVMSQFEFVLGKAVPMQALRSDKPFIGPTFAFLFCISTTVFLMNMLVSVLNESYGDAKTNAEECAKELEMARFIEERLTDIFDKGSNRTEFKLFCDETTFSNMCLSDAEPFCLNSETIIQCTEERMLKVEKRLLLLSRRTENFESDHLKEENDFMELFYLITNPSRR</sequence>
<dbReference type="GO" id="GO:0005509">
    <property type="term" value="F:calcium ion binding"/>
    <property type="evidence" value="ECO:0007669"/>
    <property type="project" value="InterPro"/>
</dbReference>
<keyword evidence="5 12" id="KW-0812">Transmembrane</keyword>
<dbReference type="PROSITE" id="PS50221">
    <property type="entry name" value="GAIN_B"/>
    <property type="match status" value="1"/>
</dbReference>
<feature type="transmembrane region" description="Helical" evidence="12">
    <location>
        <begin position="1844"/>
        <end position="1871"/>
    </location>
</feature>
<dbReference type="InterPro" id="IPR000203">
    <property type="entry name" value="GPS"/>
</dbReference>
<comment type="caution">
    <text evidence="11">Lacks conserved residue(s) required for the propagation of feature annotation.</text>
</comment>
<dbReference type="SMART" id="SM00303">
    <property type="entry name" value="GPS"/>
    <property type="match status" value="1"/>
</dbReference>
<dbReference type="InterPro" id="IPR008979">
    <property type="entry name" value="Galactose-bd-like_sf"/>
</dbReference>
<feature type="domain" description="REJ" evidence="17">
    <location>
        <begin position="567"/>
        <end position="985"/>
    </location>
</feature>
<dbReference type="STRING" id="50429.A0A2B4RVB0"/>
<dbReference type="SMART" id="SM00231">
    <property type="entry name" value="FA58C"/>
    <property type="match status" value="3"/>
</dbReference>
<dbReference type="PROSITE" id="PS01285">
    <property type="entry name" value="FA58C_1"/>
    <property type="match status" value="1"/>
</dbReference>
<dbReference type="FunFam" id="2.60.120.260:FF:000002">
    <property type="entry name" value="Coagulation factor VIII"/>
    <property type="match status" value="1"/>
</dbReference>
<gene>
    <name evidence="18" type="primary">PKD1</name>
    <name evidence="18" type="ORF">AWC38_SpisGene15082</name>
</gene>
<feature type="transmembrane region" description="Helical" evidence="12">
    <location>
        <begin position="2273"/>
        <end position="2290"/>
    </location>
</feature>
<evidence type="ECO:0000256" key="10">
    <source>
        <dbReference type="ARBA" id="ARBA00023157"/>
    </source>
</evidence>
<dbReference type="InterPro" id="IPR014010">
    <property type="entry name" value="REJ_dom"/>
</dbReference>
<reference evidence="19" key="1">
    <citation type="journal article" date="2017" name="bioRxiv">
        <title>Comparative analysis of the genomes of Stylophora pistillata and Acropora digitifera provides evidence for extensive differences between species of corals.</title>
        <authorList>
            <person name="Voolstra C.R."/>
            <person name="Li Y."/>
            <person name="Liew Y.J."/>
            <person name="Baumgarten S."/>
            <person name="Zoccola D."/>
            <person name="Flot J.-F."/>
            <person name="Tambutte S."/>
            <person name="Allemand D."/>
            <person name="Aranda M."/>
        </authorList>
    </citation>
    <scope>NUCLEOTIDE SEQUENCE [LARGE SCALE GENOMIC DNA]</scope>
</reference>
<evidence type="ECO:0000259" key="16">
    <source>
        <dbReference type="PROSITE" id="PS50221"/>
    </source>
</evidence>
<dbReference type="InterPro" id="IPR018097">
    <property type="entry name" value="EGF_Ca-bd_CS"/>
</dbReference>
<dbReference type="CDD" id="cd00057">
    <property type="entry name" value="FA58C"/>
    <property type="match status" value="3"/>
</dbReference>
<dbReference type="PANTHER" id="PTHR10877">
    <property type="entry name" value="POLYCYSTIN FAMILY MEMBER"/>
    <property type="match status" value="1"/>
</dbReference>
<evidence type="ECO:0000256" key="6">
    <source>
        <dbReference type="ARBA" id="ARBA00022729"/>
    </source>
</evidence>
<dbReference type="SUPFAM" id="SSF57184">
    <property type="entry name" value="Growth factor receptor domain"/>
    <property type="match status" value="1"/>
</dbReference>
<dbReference type="InterPro" id="IPR051223">
    <property type="entry name" value="Polycystin"/>
</dbReference>
<evidence type="ECO:0000313" key="19">
    <source>
        <dbReference type="Proteomes" id="UP000225706"/>
    </source>
</evidence>
<dbReference type="PANTHER" id="PTHR10877:SF150">
    <property type="entry name" value="REJ DOMAIN-CONTAINING PROTEIN"/>
    <property type="match status" value="1"/>
</dbReference>
<keyword evidence="9 12" id="KW-0472">Membrane</keyword>
<evidence type="ECO:0000256" key="2">
    <source>
        <dbReference type="ARBA" id="ARBA00007200"/>
    </source>
</evidence>
<dbReference type="InterPro" id="IPR036392">
    <property type="entry name" value="PLAT/LH2_dom_sf"/>
</dbReference>
<feature type="domain" description="F5/8 type C" evidence="13">
    <location>
        <begin position="23"/>
        <end position="174"/>
    </location>
</feature>
<dbReference type="CDD" id="cd00054">
    <property type="entry name" value="EGF_CA"/>
    <property type="match status" value="2"/>
</dbReference>
<evidence type="ECO:0000256" key="5">
    <source>
        <dbReference type="ARBA" id="ARBA00022692"/>
    </source>
</evidence>
<dbReference type="InterPro" id="IPR009030">
    <property type="entry name" value="Growth_fac_rcpt_cys_sf"/>
</dbReference>
<proteinExistence type="inferred from homology"/>
<dbReference type="PROSITE" id="PS50022">
    <property type="entry name" value="FA58C_3"/>
    <property type="match status" value="3"/>
</dbReference>
<dbReference type="Pfam" id="PF01477">
    <property type="entry name" value="PLAT"/>
    <property type="match status" value="1"/>
</dbReference>
<evidence type="ECO:0000256" key="8">
    <source>
        <dbReference type="ARBA" id="ARBA00022989"/>
    </source>
</evidence>
<keyword evidence="3" id="KW-1003">Cell membrane</keyword>
<feature type="transmembrane region" description="Helical" evidence="12">
    <location>
        <begin position="1973"/>
        <end position="1989"/>
    </location>
</feature>
<dbReference type="InterPro" id="IPR002859">
    <property type="entry name" value="PKD/REJ-like"/>
</dbReference>
<evidence type="ECO:0000259" key="14">
    <source>
        <dbReference type="PROSITE" id="PS50026"/>
    </source>
</evidence>
<evidence type="ECO:0000313" key="18">
    <source>
        <dbReference type="EMBL" id="PFX20490.1"/>
    </source>
</evidence>
<dbReference type="InterPro" id="IPR000421">
    <property type="entry name" value="FA58C"/>
</dbReference>
<keyword evidence="7" id="KW-0677">Repeat</keyword>
<comment type="subcellular location">
    <subcellularLocation>
        <location evidence="1">Cell membrane</location>
        <topology evidence="1">Multi-pass membrane protein</topology>
    </subcellularLocation>
</comment>
<dbReference type="PROSITE" id="PS01286">
    <property type="entry name" value="FA58C_2"/>
    <property type="match status" value="2"/>
</dbReference>
<dbReference type="SMART" id="SM00181">
    <property type="entry name" value="EGF"/>
    <property type="match status" value="2"/>
</dbReference>
<feature type="domain" description="F5/8 type C" evidence="13">
    <location>
        <begin position="177"/>
        <end position="331"/>
    </location>
</feature>
<dbReference type="Pfam" id="PF02010">
    <property type="entry name" value="REJ"/>
    <property type="match status" value="1"/>
</dbReference>
<feature type="transmembrane region" description="Helical" evidence="12">
    <location>
        <begin position="2217"/>
        <end position="2239"/>
    </location>
</feature>
<dbReference type="SMART" id="SM00308">
    <property type="entry name" value="LH2"/>
    <property type="match status" value="1"/>
</dbReference>
<dbReference type="SUPFAM" id="SSF49785">
    <property type="entry name" value="Galactose-binding domain-like"/>
    <property type="match status" value="3"/>
</dbReference>
<feature type="transmembrane region" description="Helical" evidence="12">
    <location>
        <begin position="2311"/>
        <end position="2332"/>
    </location>
</feature>
<evidence type="ECO:0000256" key="4">
    <source>
        <dbReference type="ARBA" id="ARBA00022536"/>
    </source>
</evidence>
<dbReference type="Pfam" id="PF00754">
    <property type="entry name" value="F5_F8_type_C"/>
    <property type="match status" value="3"/>
</dbReference>
<evidence type="ECO:0000256" key="11">
    <source>
        <dbReference type="PROSITE-ProRule" id="PRU00076"/>
    </source>
</evidence>
<keyword evidence="8 12" id="KW-1133">Transmembrane helix</keyword>
<evidence type="ECO:0000256" key="1">
    <source>
        <dbReference type="ARBA" id="ARBA00004651"/>
    </source>
</evidence>
<dbReference type="GO" id="GO:0005262">
    <property type="term" value="F:calcium channel activity"/>
    <property type="evidence" value="ECO:0007669"/>
    <property type="project" value="TreeGrafter"/>
</dbReference>
<dbReference type="PROSITE" id="PS51111">
    <property type="entry name" value="REJ"/>
    <property type="match status" value="1"/>
</dbReference>
<feature type="transmembrane region" description="Helical" evidence="12">
    <location>
        <begin position="2181"/>
        <end position="2205"/>
    </location>
</feature>
<dbReference type="PROSITE" id="PS00010">
    <property type="entry name" value="ASX_HYDROXYL"/>
    <property type="match status" value="1"/>
</dbReference>
<accession>A0A2B4RVB0</accession>
<feature type="domain" description="F5/8 type C" evidence="13">
    <location>
        <begin position="334"/>
        <end position="482"/>
    </location>
</feature>
<dbReference type="Pfam" id="PF01825">
    <property type="entry name" value="GPS"/>
    <property type="match status" value="1"/>
</dbReference>
<protein>
    <submittedName>
        <fullName evidence="18">Polycystin-1</fullName>
    </submittedName>
</protein>
<organism evidence="18 19">
    <name type="scientific">Stylophora pistillata</name>
    <name type="common">Smooth cauliflower coral</name>
    <dbReference type="NCBI Taxonomy" id="50429"/>
    <lineage>
        <taxon>Eukaryota</taxon>
        <taxon>Metazoa</taxon>
        <taxon>Cnidaria</taxon>
        <taxon>Anthozoa</taxon>
        <taxon>Hexacorallia</taxon>
        <taxon>Scleractinia</taxon>
        <taxon>Astrocoeniina</taxon>
        <taxon>Pocilloporidae</taxon>
        <taxon>Stylophora</taxon>
    </lineage>
</organism>
<dbReference type="Gene3D" id="2.60.120.260">
    <property type="entry name" value="Galactose-binding domain-like"/>
    <property type="match status" value="3"/>
</dbReference>
<dbReference type="PROSITE" id="PS50026">
    <property type="entry name" value="EGF_3"/>
    <property type="match status" value="2"/>
</dbReference>
<keyword evidence="6" id="KW-0732">Signal</keyword>
<dbReference type="Proteomes" id="UP000225706">
    <property type="component" value="Unassembled WGS sequence"/>
</dbReference>
<dbReference type="Pfam" id="PF20519">
    <property type="entry name" value="Polycystin_dom"/>
    <property type="match status" value="1"/>
</dbReference>
<keyword evidence="10" id="KW-1015">Disulfide bond</keyword>
<dbReference type="PROSITE" id="PS50095">
    <property type="entry name" value="PLAT"/>
    <property type="match status" value="1"/>
</dbReference>
<dbReference type="Pfam" id="PF07645">
    <property type="entry name" value="EGF_CA"/>
    <property type="match status" value="2"/>
</dbReference>
<feature type="transmembrane region" description="Helical" evidence="12">
    <location>
        <begin position="2369"/>
        <end position="2394"/>
    </location>
</feature>
<dbReference type="InterPro" id="IPR057244">
    <property type="entry name" value="GAIN_B"/>
</dbReference>
<dbReference type="InterPro" id="IPR046338">
    <property type="entry name" value="GAIN_dom_sf"/>
</dbReference>
<dbReference type="InterPro" id="IPR000152">
    <property type="entry name" value="EGF-type_Asp/Asn_hydroxyl_site"/>
</dbReference>
<dbReference type="Gene3D" id="2.10.25.10">
    <property type="entry name" value="Laminin"/>
    <property type="match status" value="2"/>
</dbReference>
<dbReference type="GO" id="GO:0050982">
    <property type="term" value="P:detection of mechanical stimulus"/>
    <property type="evidence" value="ECO:0007669"/>
    <property type="project" value="TreeGrafter"/>
</dbReference>
<evidence type="ECO:0000259" key="17">
    <source>
        <dbReference type="PROSITE" id="PS51111"/>
    </source>
</evidence>